<evidence type="ECO:0000256" key="9">
    <source>
        <dbReference type="RuleBase" id="RU361267"/>
    </source>
</evidence>
<dbReference type="AlphaFoldDB" id="A0A6G7PUH3"/>
<dbReference type="PANTHER" id="PTHR10434">
    <property type="entry name" value="1-ACYL-SN-GLYCEROL-3-PHOSPHATE ACYLTRANSFERASE"/>
    <property type="match status" value="1"/>
</dbReference>
<keyword evidence="11" id="KW-1185">Reference proteome</keyword>
<dbReference type="SUPFAM" id="SSF69593">
    <property type="entry name" value="Glycerol-3-phosphate (1)-acyltransferase"/>
    <property type="match status" value="1"/>
</dbReference>
<evidence type="ECO:0000256" key="4">
    <source>
        <dbReference type="ARBA" id="ARBA00008655"/>
    </source>
</evidence>
<evidence type="ECO:0000313" key="11">
    <source>
        <dbReference type="Proteomes" id="UP000502179"/>
    </source>
</evidence>
<evidence type="ECO:0000256" key="1">
    <source>
        <dbReference type="ARBA" id="ARBA00001141"/>
    </source>
</evidence>
<dbReference type="PANTHER" id="PTHR10434:SF66">
    <property type="entry name" value="PHOSPHOLIPID_GLYCEROL ACYLTRANSFERASE DOMAIN-CONTAINING PROTEIN"/>
    <property type="match status" value="1"/>
</dbReference>
<dbReference type="RefSeq" id="WP_166031459.1">
    <property type="nucleotide sequence ID" value="NZ_CP048877.1"/>
</dbReference>
<dbReference type="InterPro" id="IPR004552">
    <property type="entry name" value="AGP_acyltrans"/>
</dbReference>
<dbReference type="EC" id="2.3.1.51" evidence="5 9"/>
<dbReference type="Pfam" id="PF01553">
    <property type="entry name" value="Acyltransferase"/>
    <property type="match status" value="1"/>
</dbReference>
<proteinExistence type="inferred from homology"/>
<evidence type="ECO:0000256" key="3">
    <source>
        <dbReference type="ARBA" id="ARBA00005189"/>
    </source>
</evidence>
<reference evidence="10 11" key="1">
    <citation type="submission" date="2020-02" db="EMBL/GenBank/DDBJ databases">
        <title>Genome analysis of Thermosulfuriphilus ammonigenes ST65T, an anaerobic thermophilic chemolithoautotrophic bacterium isolated from a deep-sea hydrothermal vent.</title>
        <authorList>
            <person name="Slobodkina G."/>
            <person name="Allioux M."/>
            <person name="Merkel A."/>
            <person name="Alain K."/>
            <person name="Jebbar M."/>
            <person name="Slobodkin A."/>
        </authorList>
    </citation>
    <scope>NUCLEOTIDE SEQUENCE [LARGE SCALE GENOMIC DNA]</scope>
    <source>
        <strain evidence="10 11">ST65</strain>
    </source>
</reference>
<evidence type="ECO:0000313" key="10">
    <source>
        <dbReference type="EMBL" id="QIJ71237.1"/>
    </source>
</evidence>
<evidence type="ECO:0000256" key="7">
    <source>
        <dbReference type="ARBA" id="ARBA00022679"/>
    </source>
</evidence>
<keyword evidence="9" id="KW-0443">Lipid metabolism</keyword>
<comment type="pathway">
    <text evidence="3">Lipid metabolism.</text>
</comment>
<evidence type="ECO:0000256" key="6">
    <source>
        <dbReference type="ARBA" id="ARBA00016139"/>
    </source>
</evidence>
<dbReference type="InterPro" id="IPR002123">
    <property type="entry name" value="Plipid/glycerol_acylTrfase"/>
</dbReference>
<dbReference type="GO" id="GO:0003841">
    <property type="term" value="F:1-acylglycerol-3-phosphate O-acyltransferase activity"/>
    <property type="evidence" value="ECO:0007669"/>
    <property type="project" value="UniProtKB-UniRule"/>
</dbReference>
<dbReference type="GO" id="GO:0006654">
    <property type="term" value="P:phosphatidic acid biosynthetic process"/>
    <property type="evidence" value="ECO:0007669"/>
    <property type="project" value="TreeGrafter"/>
</dbReference>
<keyword evidence="9" id="KW-0594">Phospholipid biosynthesis</keyword>
<keyword evidence="8 9" id="KW-0012">Acyltransferase</keyword>
<dbReference type="GO" id="GO:0016020">
    <property type="term" value="C:membrane"/>
    <property type="evidence" value="ECO:0007669"/>
    <property type="project" value="InterPro"/>
</dbReference>
<comment type="domain">
    <text evidence="9">The HXXXXD motif is essential for acyltransferase activity and may constitute the binding site for the phosphate moiety of the glycerol-3-phosphate.</text>
</comment>
<gene>
    <name evidence="10" type="ORF">G4V39_02605</name>
</gene>
<keyword evidence="9" id="KW-0444">Lipid biosynthesis</keyword>
<dbReference type="NCBIfam" id="TIGR00530">
    <property type="entry name" value="AGP_acyltrn"/>
    <property type="match status" value="1"/>
</dbReference>
<organism evidence="10 11">
    <name type="scientific">Thermosulfuriphilus ammonigenes</name>
    <dbReference type="NCBI Taxonomy" id="1936021"/>
    <lineage>
        <taxon>Bacteria</taxon>
        <taxon>Pseudomonadati</taxon>
        <taxon>Thermodesulfobacteriota</taxon>
        <taxon>Thermodesulfobacteria</taxon>
        <taxon>Thermodesulfobacteriales</taxon>
        <taxon>Thermodesulfobacteriaceae</taxon>
        <taxon>Thermosulfuriphilus</taxon>
    </lineage>
</organism>
<evidence type="ECO:0000256" key="5">
    <source>
        <dbReference type="ARBA" id="ARBA00013211"/>
    </source>
</evidence>
<keyword evidence="7 9" id="KW-0808">Transferase</keyword>
<dbReference type="Proteomes" id="UP000502179">
    <property type="component" value="Chromosome"/>
</dbReference>
<comment type="pathway">
    <text evidence="2">Phospholipid metabolism; CDP-diacylglycerol biosynthesis; CDP-diacylglycerol from sn-glycerol 3-phosphate: step 2/3.</text>
</comment>
<accession>A0A6G7PUH3</accession>
<dbReference type="SMART" id="SM00563">
    <property type="entry name" value="PlsC"/>
    <property type="match status" value="1"/>
</dbReference>
<evidence type="ECO:0000256" key="2">
    <source>
        <dbReference type="ARBA" id="ARBA00004728"/>
    </source>
</evidence>
<evidence type="ECO:0000256" key="8">
    <source>
        <dbReference type="ARBA" id="ARBA00023315"/>
    </source>
</evidence>
<sequence length="235" mass="25750">MAKIRGVIFVIFLVLSVLIMGPVAIFLGPFDRSGRLAHKVPRLWAKLLLKVAGVRLEVVGLEKLDPHGSYVFAANHASQFDIFALEAGLPFEIRWLAKKELFDIPIFGHGLRAVGNIPVDRENPREGLKSLAAAAEKVKEGLCVVIFPEGTRSPDGRLLPFKPGGMVLAIKSRRPLVPLSIVGSHEVLPKGKILPRPGKIRVIIGDPIDTRAYSLRDKERLAEDLRQKIAAGLNS</sequence>
<keyword evidence="9" id="KW-1208">Phospholipid metabolism</keyword>
<dbReference type="KEGG" id="tav:G4V39_02605"/>
<dbReference type="CDD" id="cd07989">
    <property type="entry name" value="LPLAT_AGPAT-like"/>
    <property type="match status" value="1"/>
</dbReference>
<comment type="similarity">
    <text evidence="4 9">Belongs to the 1-acyl-sn-glycerol-3-phosphate acyltransferase family.</text>
</comment>
<protein>
    <recommendedName>
        <fullName evidence="6 9">1-acyl-sn-glycerol-3-phosphate acyltransferase</fullName>
        <ecNumber evidence="5 9">2.3.1.51</ecNumber>
    </recommendedName>
</protein>
<name>A0A6G7PUH3_9BACT</name>
<comment type="catalytic activity">
    <reaction evidence="1 9">
        <text>a 1-acyl-sn-glycero-3-phosphate + an acyl-CoA = a 1,2-diacyl-sn-glycero-3-phosphate + CoA</text>
        <dbReference type="Rhea" id="RHEA:19709"/>
        <dbReference type="ChEBI" id="CHEBI:57287"/>
        <dbReference type="ChEBI" id="CHEBI:57970"/>
        <dbReference type="ChEBI" id="CHEBI:58342"/>
        <dbReference type="ChEBI" id="CHEBI:58608"/>
        <dbReference type="EC" id="2.3.1.51"/>
    </reaction>
</comment>
<dbReference type="EMBL" id="CP048877">
    <property type="protein sequence ID" value="QIJ71237.1"/>
    <property type="molecule type" value="Genomic_DNA"/>
</dbReference>